<comment type="caution">
    <text evidence="1">The sequence shown here is derived from an EMBL/GenBank/DDBJ whole genome shotgun (WGS) entry which is preliminary data.</text>
</comment>
<dbReference type="AlphaFoldDB" id="A0AAD3SRK8"/>
<organism evidence="1 2">
    <name type="scientific">Nepenthes gracilis</name>
    <name type="common">Slender pitcher plant</name>
    <dbReference type="NCBI Taxonomy" id="150966"/>
    <lineage>
        <taxon>Eukaryota</taxon>
        <taxon>Viridiplantae</taxon>
        <taxon>Streptophyta</taxon>
        <taxon>Embryophyta</taxon>
        <taxon>Tracheophyta</taxon>
        <taxon>Spermatophyta</taxon>
        <taxon>Magnoliopsida</taxon>
        <taxon>eudicotyledons</taxon>
        <taxon>Gunneridae</taxon>
        <taxon>Pentapetalae</taxon>
        <taxon>Caryophyllales</taxon>
        <taxon>Nepenthaceae</taxon>
        <taxon>Nepenthes</taxon>
    </lineage>
</organism>
<protein>
    <submittedName>
        <fullName evidence="1">Uncharacterized protein</fullName>
    </submittedName>
</protein>
<dbReference type="EMBL" id="BSYO01000015">
    <property type="protein sequence ID" value="GMH15167.1"/>
    <property type="molecule type" value="Genomic_DNA"/>
</dbReference>
<evidence type="ECO:0000313" key="2">
    <source>
        <dbReference type="Proteomes" id="UP001279734"/>
    </source>
</evidence>
<evidence type="ECO:0000313" key="1">
    <source>
        <dbReference type="EMBL" id="GMH15167.1"/>
    </source>
</evidence>
<reference evidence="1" key="1">
    <citation type="submission" date="2023-05" db="EMBL/GenBank/DDBJ databases">
        <title>Nepenthes gracilis genome sequencing.</title>
        <authorList>
            <person name="Fukushima K."/>
        </authorList>
    </citation>
    <scope>NUCLEOTIDE SEQUENCE</scope>
    <source>
        <strain evidence="1">SING2019-196</strain>
    </source>
</reference>
<proteinExistence type="predicted"/>
<sequence length="123" mass="13829">MPSISIRTQNRPAIFKTQIWISCLITRELPASPIADVPVIPLFHTLHRCPRSTVIILPTETTLASSHRCDSHLLSSISSPASPNRCFFLAAEIPVLRHHCRHICLGLKTIHSSLLRLDRKTHN</sequence>
<gene>
    <name evidence="1" type="ORF">Nepgr_017008</name>
</gene>
<dbReference type="Proteomes" id="UP001279734">
    <property type="component" value="Unassembled WGS sequence"/>
</dbReference>
<keyword evidence="2" id="KW-1185">Reference proteome</keyword>
<name>A0AAD3SRK8_NEPGR</name>
<accession>A0AAD3SRK8</accession>